<dbReference type="AlphaFoldDB" id="A0A4U2YA51"/>
<dbReference type="EMBL" id="SZNK01000001">
    <property type="protein sequence ID" value="TKI57596.1"/>
    <property type="molecule type" value="Genomic_DNA"/>
</dbReference>
<evidence type="ECO:0000256" key="2">
    <source>
        <dbReference type="PIRSR" id="PIRSR634015-3"/>
    </source>
</evidence>
<accession>A0A4U2YA51</accession>
<feature type="active site" description="Proton donor" evidence="1">
    <location>
        <position position="433"/>
    </location>
</feature>
<evidence type="ECO:0000313" key="4">
    <source>
        <dbReference type="EMBL" id="TKI57596.1"/>
    </source>
</evidence>
<comment type="caution">
    <text evidence="4">The sequence shown here is derived from an EMBL/GenBank/DDBJ whole genome shotgun (WGS) entry which is preliminary data.</text>
</comment>
<evidence type="ECO:0000259" key="3">
    <source>
        <dbReference type="Pfam" id="PF01433"/>
    </source>
</evidence>
<dbReference type="InterPro" id="IPR027268">
    <property type="entry name" value="Peptidase_M4/M1_CTD_sf"/>
</dbReference>
<feature type="domain" description="Peptidase M1 membrane alanine aminopeptidase" evidence="3">
    <location>
        <begin position="290"/>
        <end position="482"/>
    </location>
</feature>
<dbReference type="InterPro" id="IPR034015">
    <property type="entry name" value="M1_LTA4H"/>
</dbReference>
<dbReference type="Gene3D" id="1.10.390.10">
    <property type="entry name" value="Neutral Protease Domain 2"/>
    <property type="match status" value="1"/>
</dbReference>
<feature type="binding site" evidence="2">
    <location>
        <position position="349"/>
    </location>
    <ligand>
        <name>Zn(2+)</name>
        <dbReference type="ChEBI" id="CHEBI:29105"/>
        <note>catalytic</note>
    </ligand>
</feature>
<proteinExistence type="predicted"/>
<dbReference type="OrthoDB" id="9814383at2"/>
<dbReference type="CDD" id="cd09604">
    <property type="entry name" value="M1_APN_like"/>
    <property type="match status" value="1"/>
</dbReference>
<feature type="binding site" evidence="2">
    <location>
        <position position="353"/>
    </location>
    <ligand>
        <name>Zn(2+)</name>
        <dbReference type="ChEBI" id="CHEBI:29105"/>
        <note>catalytic</note>
    </ligand>
</feature>
<dbReference type="RefSeq" id="WP_137031034.1">
    <property type="nucleotide sequence ID" value="NZ_SZNK01000001.1"/>
</dbReference>
<dbReference type="Pfam" id="PF01433">
    <property type="entry name" value="Peptidase_M1"/>
    <property type="match status" value="1"/>
</dbReference>
<dbReference type="SUPFAM" id="SSF55486">
    <property type="entry name" value="Metalloproteases ('zincins'), catalytic domain"/>
    <property type="match status" value="1"/>
</dbReference>
<dbReference type="GO" id="GO:0008270">
    <property type="term" value="F:zinc ion binding"/>
    <property type="evidence" value="ECO:0007669"/>
    <property type="project" value="InterPro"/>
</dbReference>
<dbReference type="GO" id="GO:0008237">
    <property type="term" value="F:metallopeptidase activity"/>
    <property type="evidence" value="ECO:0007669"/>
    <property type="project" value="InterPro"/>
</dbReference>
<protein>
    <submittedName>
        <fullName evidence="4">M1 family metallopeptidase</fullName>
    </submittedName>
</protein>
<keyword evidence="2" id="KW-0862">Zinc</keyword>
<gene>
    <name evidence="4" type="ORF">E8L90_20230</name>
</gene>
<name>A0A4U2YA51_9BACL</name>
<dbReference type="Proteomes" id="UP000307841">
    <property type="component" value="Unassembled WGS sequence"/>
</dbReference>
<organism evidence="4 5">
    <name type="scientific">Brevibacillus antibioticus</name>
    <dbReference type="NCBI Taxonomy" id="2570228"/>
    <lineage>
        <taxon>Bacteria</taxon>
        <taxon>Bacillati</taxon>
        <taxon>Bacillota</taxon>
        <taxon>Bacilli</taxon>
        <taxon>Bacillales</taxon>
        <taxon>Paenibacillaceae</taxon>
        <taxon>Brevibacillus</taxon>
    </lineage>
</organism>
<evidence type="ECO:0000256" key="1">
    <source>
        <dbReference type="PIRSR" id="PIRSR634015-1"/>
    </source>
</evidence>
<keyword evidence="2" id="KW-0479">Metal-binding</keyword>
<dbReference type="PANTHER" id="PTHR45726:SF3">
    <property type="entry name" value="LEUKOTRIENE A-4 HYDROLASE"/>
    <property type="match status" value="1"/>
</dbReference>
<dbReference type="InterPro" id="IPR014782">
    <property type="entry name" value="Peptidase_M1_dom"/>
</dbReference>
<feature type="active site" description="Proton acceptor" evidence="1">
    <location>
        <position position="350"/>
    </location>
</feature>
<feature type="binding site" evidence="2">
    <location>
        <position position="372"/>
    </location>
    <ligand>
        <name>Zn(2+)</name>
        <dbReference type="ChEBI" id="CHEBI:29105"/>
        <note>catalytic</note>
    </ligand>
</feature>
<reference evidence="4 5" key="1">
    <citation type="submission" date="2019-04" db="EMBL/GenBank/DDBJ databases">
        <title>Whole genome sequencing of Brevibacillus sp. TGS2-1.</title>
        <authorList>
            <person name="Choi A."/>
        </authorList>
    </citation>
    <scope>NUCLEOTIDE SEQUENCE [LARGE SCALE GENOMIC DNA]</scope>
    <source>
        <strain evidence="4 5">TGS2-1</strain>
    </source>
</reference>
<dbReference type="PANTHER" id="PTHR45726">
    <property type="entry name" value="LEUKOTRIENE A-4 HYDROLASE"/>
    <property type="match status" value="1"/>
</dbReference>
<keyword evidence="5" id="KW-1185">Reference proteome</keyword>
<comment type="cofactor">
    <cofactor evidence="2">
        <name>Zn(2+)</name>
        <dbReference type="ChEBI" id="CHEBI:29105"/>
    </cofactor>
    <text evidence="2">Binds 1 zinc ion per subunit.</text>
</comment>
<evidence type="ECO:0000313" key="5">
    <source>
        <dbReference type="Proteomes" id="UP000307841"/>
    </source>
</evidence>
<sequence length="513" mass="58401">MWRKHWVVIVAVGVVLTVFLSVRPWTGQAGLDDAHEIVPIDHRRAAVTYKADVQIDMNKHVVKGMLTARFVPQDDQAFFHLYPNAFSANAALSGENWEVVLGKQREPGGIKISDVRVNGKSIGVQYAGKTNTLLQVPLPARTSSAETVVEMNFQLEVPYNNGRMSYHNHAMWLGNWLPILAVKDAGGWRLDPYSAIGDPFYSDVANYHLRVQLSEKYQLATSGLESVAVITETRPQRLKIYEMDAWNVRDFALVVMDDTYQPISGKVGETIVRTWVQKSDDPQNVERIHETARESLDYYGKQFGVYPYKEYDVVKTGGFFGGMEYPSLVFIAQEYFERSDTMGEAIVAHETAHQWFYGLVGNDEVREAWVDEGLTDYATMIYLQQKSPMRSQAYIQMRLGQARAAEGYANQGVTAKSSVEAFPDWRSYNDLVYGRAGAMWWNLKEEWGVERLHQVLRQYVRDHQYKQANGEQIKALLTTVAGADPSPYLEYWLQVELEKAEAANNWVEKGKHE</sequence>